<feature type="region of interest" description="Disordered" evidence="1">
    <location>
        <begin position="224"/>
        <end position="262"/>
    </location>
</feature>
<feature type="region of interest" description="Disordered" evidence="1">
    <location>
        <begin position="106"/>
        <end position="173"/>
    </location>
</feature>
<reference evidence="2 3" key="1">
    <citation type="journal article" date="2023" name="Elife">
        <title>Identification of key yeast species and microbe-microbe interactions impacting larval growth of Drosophila in the wild.</title>
        <authorList>
            <person name="Mure A."/>
            <person name="Sugiura Y."/>
            <person name="Maeda R."/>
            <person name="Honda K."/>
            <person name="Sakurai N."/>
            <person name="Takahashi Y."/>
            <person name="Watada M."/>
            <person name="Katoh T."/>
            <person name="Gotoh A."/>
            <person name="Gotoh Y."/>
            <person name="Taniguchi I."/>
            <person name="Nakamura K."/>
            <person name="Hayashi T."/>
            <person name="Katayama T."/>
            <person name="Uemura T."/>
            <person name="Hattori Y."/>
        </authorList>
    </citation>
    <scope>NUCLEOTIDE SEQUENCE [LARGE SCALE GENOMIC DNA]</scope>
    <source>
        <strain evidence="2 3">PK-24</strain>
    </source>
</reference>
<name>A0AAV5R5R5_PICKL</name>
<organism evidence="2 3">
    <name type="scientific">Pichia kluyveri</name>
    <name type="common">Yeast</name>
    <dbReference type="NCBI Taxonomy" id="36015"/>
    <lineage>
        <taxon>Eukaryota</taxon>
        <taxon>Fungi</taxon>
        <taxon>Dikarya</taxon>
        <taxon>Ascomycota</taxon>
        <taxon>Saccharomycotina</taxon>
        <taxon>Pichiomycetes</taxon>
        <taxon>Pichiales</taxon>
        <taxon>Pichiaceae</taxon>
        <taxon>Pichia</taxon>
    </lineage>
</organism>
<comment type="caution">
    <text evidence="2">The sequence shown here is derived from an EMBL/GenBank/DDBJ whole genome shotgun (WGS) entry which is preliminary data.</text>
</comment>
<gene>
    <name evidence="2" type="ORF">DAPK24_025160</name>
</gene>
<feature type="region of interest" description="Disordered" evidence="1">
    <location>
        <begin position="360"/>
        <end position="387"/>
    </location>
</feature>
<feature type="region of interest" description="Disordered" evidence="1">
    <location>
        <begin position="447"/>
        <end position="473"/>
    </location>
</feature>
<evidence type="ECO:0000256" key="1">
    <source>
        <dbReference type="SAM" id="MobiDB-lite"/>
    </source>
</evidence>
<protein>
    <submittedName>
        <fullName evidence="2">Uncharacterized protein</fullName>
    </submittedName>
</protein>
<feature type="region of interest" description="Disordered" evidence="1">
    <location>
        <begin position="283"/>
        <end position="334"/>
    </location>
</feature>
<dbReference type="AlphaFoldDB" id="A0AAV5R5R5"/>
<evidence type="ECO:0000313" key="3">
    <source>
        <dbReference type="Proteomes" id="UP001378960"/>
    </source>
</evidence>
<feature type="compositionally biased region" description="Basic and acidic residues" evidence="1">
    <location>
        <begin position="291"/>
        <end position="300"/>
    </location>
</feature>
<dbReference type="EMBL" id="BTGB01000003">
    <property type="protein sequence ID" value="GMM45941.1"/>
    <property type="molecule type" value="Genomic_DNA"/>
</dbReference>
<feature type="compositionally biased region" description="Basic and acidic residues" evidence="1">
    <location>
        <begin position="106"/>
        <end position="124"/>
    </location>
</feature>
<feature type="compositionally biased region" description="Polar residues" evidence="1">
    <location>
        <begin position="229"/>
        <end position="250"/>
    </location>
</feature>
<accession>A0AAV5R5R5</accession>
<dbReference type="Proteomes" id="UP001378960">
    <property type="component" value="Unassembled WGS sequence"/>
</dbReference>
<sequence length="551" mass="62770">MSLSLIQVPSELVEGKKPFQSNEGPDPVIILASVLAKSNNPLVHNPRLANISWRLSQRGKSVSGKDIHTIKDISSGKICSELLRSKENREKNAKLTQLDLQRKIVQEQDKVKNTPPTKKQDKLINSRKSPQNYHHQQQQQQQQQLRKPRFYIDQSSPDSPALSATPPMSSIDTSLSLSLSDQMKNGKKNIKNNINGHVNNHFHHAQHTTHSLVPTLFSRPLLRDRDGKSQSQTHTHENTQILKQKRSQPMQQTTSQTSLLSTVSQTSQTSQTSLFHTNTHVVVYSSSSSDGDSRNRVKNGEEDEEEDDDFDDDDDDDWSSLSSDEEEEEDDMIKFNKKDSEITKPVLKRSLLSGLFLDEMGKDKNSKGNNDNENKSSTPYDSHHRSNAPMTAATLLPTALSTHMFLPTKNIKTFQDVQRHQYNVHKTNRVELTHTKLALTRDNIAKFTSNHDSSNKNNDNASEYASSIKTSTSSIDIPGINDRKLIELQKKEKQKQWELELELQKKKRKQPEDINNDDGIYTNITQNKIKSYKVHDELENENSLDYHSRGW</sequence>
<evidence type="ECO:0000313" key="2">
    <source>
        <dbReference type="EMBL" id="GMM45941.1"/>
    </source>
</evidence>
<feature type="compositionally biased region" description="Polar residues" evidence="1">
    <location>
        <begin position="126"/>
        <end position="135"/>
    </location>
</feature>
<feature type="compositionally biased region" description="Low complexity" evidence="1">
    <location>
        <begin position="251"/>
        <end position="262"/>
    </location>
</feature>
<proteinExistence type="predicted"/>
<feature type="compositionally biased region" description="Low complexity" evidence="1">
    <location>
        <begin position="450"/>
        <end position="473"/>
    </location>
</feature>
<feature type="compositionally biased region" description="Basic and acidic residues" evidence="1">
    <location>
        <begin position="360"/>
        <end position="374"/>
    </location>
</feature>
<feature type="compositionally biased region" description="Acidic residues" evidence="1">
    <location>
        <begin position="301"/>
        <end position="331"/>
    </location>
</feature>
<keyword evidence="3" id="KW-1185">Reference proteome</keyword>